<evidence type="ECO:0000313" key="3">
    <source>
        <dbReference type="EMBL" id="WXB11414.1"/>
    </source>
</evidence>
<evidence type="ECO:0000259" key="2">
    <source>
        <dbReference type="Pfam" id="PF00171"/>
    </source>
</evidence>
<dbReference type="InterPro" id="IPR015590">
    <property type="entry name" value="Aldehyde_DH_dom"/>
</dbReference>
<dbReference type="Gene3D" id="3.40.605.10">
    <property type="entry name" value="Aldehyde Dehydrogenase, Chain A, domain 1"/>
    <property type="match status" value="1"/>
</dbReference>
<proteinExistence type="predicted"/>
<evidence type="ECO:0000313" key="4">
    <source>
        <dbReference type="Proteomes" id="UP001370348"/>
    </source>
</evidence>
<accession>A0ABZ2LP85</accession>
<keyword evidence="1" id="KW-0560">Oxidoreductase</keyword>
<dbReference type="RefSeq" id="WP_394821032.1">
    <property type="nucleotide sequence ID" value="NZ_CP089984.1"/>
</dbReference>
<protein>
    <submittedName>
        <fullName evidence="3">Aldehyde dehydrogenase family protein</fullName>
    </submittedName>
</protein>
<gene>
    <name evidence="3" type="ORF">LZC94_26540</name>
</gene>
<name>A0ABZ2LP85_9BACT</name>
<evidence type="ECO:0000256" key="1">
    <source>
        <dbReference type="ARBA" id="ARBA00023002"/>
    </source>
</evidence>
<reference evidence="3 4" key="1">
    <citation type="submission" date="2021-12" db="EMBL/GenBank/DDBJ databases">
        <title>Discovery of the Pendulisporaceae a myxobacterial family with distinct sporulation behavior and unique specialized metabolism.</title>
        <authorList>
            <person name="Garcia R."/>
            <person name="Popoff A."/>
            <person name="Bader C.D."/>
            <person name="Loehr J."/>
            <person name="Walesch S."/>
            <person name="Walt C."/>
            <person name="Boldt J."/>
            <person name="Bunk B."/>
            <person name="Haeckl F.J.F.P.J."/>
            <person name="Gunesch A.P."/>
            <person name="Birkelbach J."/>
            <person name="Nuebel U."/>
            <person name="Pietschmann T."/>
            <person name="Bach T."/>
            <person name="Mueller R."/>
        </authorList>
    </citation>
    <scope>NUCLEOTIDE SEQUENCE [LARGE SCALE GENOMIC DNA]</scope>
    <source>
        <strain evidence="3 4">MSr11954</strain>
    </source>
</reference>
<dbReference type="SUPFAM" id="SSF53720">
    <property type="entry name" value="ALDH-like"/>
    <property type="match status" value="1"/>
</dbReference>
<keyword evidence="4" id="KW-1185">Reference proteome</keyword>
<dbReference type="EMBL" id="CP089984">
    <property type="protein sequence ID" value="WXB11414.1"/>
    <property type="molecule type" value="Genomic_DNA"/>
</dbReference>
<dbReference type="Proteomes" id="UP001370348">
    <property type="component" value="Chromosome"/>
</dbReference>
<organism evidence="3 4">
    <name type="scientific">Pendulispora albinea</name>
    <dbReference type="NCBI Taxonomy" id="2741071"/>
    <lineage>
        <taxon>Bacteria</taxon>
        <taxon>Pseudomonadati</taxon>
        <taxon>Myxococcota</taxon>
        <taxon>Myxococcia</taxon>
        <taxon>Myxococcales</taxon>
        <taxon>Sorangiineae</taxon>
        <taxon>Pendulisporaceae</taxon>
        <taxon>Pendulispora</taxon>
    </lineage>
</organism>
<dbReference type="PANTHER" id="PTHR11699">
    <property type="entry name" value="ALDEHYDE DEHYDROGENASE-RELATED"/>
    <property type="match status" value="1"/>
</dbReference>
<dbReference type="InterPro" id="IPR016161">
    <property type="entry name" value="Ald_DH/histidinol_DH"/>
</dbReference>
<sequence length="308" mass="33155">MATTTVKSAGKPDIARLRIAKAYKMFVGGAFVRSESGRYFQVKSHERASDADPSLVNIPRGSRKDVRDAVLVAKNAQEGWAARTAFNRGQILYRLAEVMESRRDELIMSLVRSGESAKDASAETDAAIDRAVYYAGFSDKYQSLVASSNPVSGPHFGFSVPEPMGVIGVVAPESPALLGLVSTVLPVITGGNTCVAVASERDPRTAIVFCECLATSDLPGGVINVLTGQASEMGPVLAKHREVIGLDAWPRDLELRATLEREGAGSIKRVKTHPPPSGNFWYQDGEGQGLGWIERFLETKTVWHPVGV</sequence>
<dbReference type="InterPro" id="IPR016162">
    <property type="entry name" value="Ald_DH_N"/>
</dbReference>
<feature type="domain" description="Aldehyde dehydrogenase" evidence="2">
    <location>
        <begin position="54"/>
        <end position="243"/>
    </location>
</feature>
<dbReference type="Pfam" id="PF00171">
    <property type="entry name" value="Aldedh"/>
    <property type="match status" value="1"/>
</dbReference>